<evidence type="ECO:0000256" key="6">
    <source>
        <dbReference type="RuleBase" id="RU003322"/>
    </source>
</evidence>
<dbReference type="STRING" id="134849.SAMN05443668_106243"/>
<evidence type="ECO:0000256" key="3">
    <source>
        <dbReference type="ARBA" id="ARBA00022840"/>
    </source>
</evidence>
<feature type="transmembrane region" description="Helical" evidence="8">
    <location>
        <begin position="738"/>
        <end position="757"/>
    </location>
</feature>
<feature type="compositionally biased region" description="Low complexity" evidence="7">
    <location>
        <begin position="372"/>
        <end position="420"/>
    </location>
</feature>
<evidence type="ECO:0000256" key="7">
    <source>
        <dbReference type="SAM" id="MobiDB-lite"/>
    </source>
</evidence>
<accession>A0A1M7R372</accession>
<feature type="transmembrane region" description="Helical" evidence="8">
    <location>
        <begin position="568"/>
        <end position="587"/>
    </location>
</feature>
<feature type="transmembrane region" description="Helical" evidence="8">
    <location>
        <begin position="676"/>
        <end position="696"/>
    </location>
</feature>
<dbReference type="OrthoDB" id="9766019at2"/>
<dbReference type="PANTHER" id="PTHR19375">
    <property type="entry name" value="HEAT SHOCK PROTEIN 70KDA"/>
    <property type="match status" value="1"/>
</dbReference>
<feature type="transmembrane region" description="Helical" evidence="8">
    <location>
        <begin position="492"/>
        <end position="513"/>
    </location>
</feature>
<evidence type="ECO:0000256" key="4">
    <source>
        <dbReference type="ARBA" id="ARBA00023016"/>
    </source>
</evidence>
<reference evidence="9 10" key="1">
    <citation type="submission" date="2016-11" db="EMBL/GenBank/DDBJ databases">
        <authorList>
            <person name="Jaros S."/>
            <person name="Januszkiewicz K."/>
            <person name="Wedrychowicz H."/>
        </authorList>
    </citation>
    <scope>NUCLEOTIDE SEQUENCE [LARGE SCALE GENOMIC DNA]</scope>
    <source>
        <strain evidence="9 10">DSM 46144</strain>
    </source>
</reference>
<dbReference type="EMBL" id="FRCS01000006">
    <property type="protein sequence ID" value="SHN39291.1"/>
    <property type="molecule type" value="Genomic_DNA"/>
</dbReference>
<dbReference type="Proteomes" id="UP000184440">
    <property type="component" value="Unassembled WGS sequence"/>
</dbReference>
<name>A0A1M7R372_9ACTN</name>
<feature type="region of interest" description="Disordered" evidence="7">
    <location>
        <begin position="765"/>
        <end position="789"/>
    </location>
</feature>
<evidence type="ECO:0000256" key="5">
    <source>
        <dbReference type="ARBA" id="ARBA00023186"/>
    </source>
</evidence>
<dbReference type="Gene3D" id="3.30.420.40">
    <property type="match status" value="2"/>
</dbReference>
<feature type="region of interest" description="Disordered" evidence="7">
    <location>
        <begin position="358"/>
        <end position="420"/>
    </location>
</feature>
<dbReference type="GO" id="GO:0005524">
    <property type="term" value="F:ATP binding"/>
    <property type="evidence" value="ECO:0007669"/>
    <property type="project" value="UniProtKB-KW"/>
</dbReference>
<keyword evidence="8" id="KW-0812">Transmembrane</keyword>
<dbReference type="InterPro" id="IPR013126">
    <property type="entry name" value="Hsp_70_fam"/>
</dbReference>
<dbReference type="PRINTS" id="PR00301">
    <property type="entry name" value="HEATSHOCK70"/>
</dbReference>
<protein>
    <submittedName>
        <fullName evidence="9">Hsp70 protein</fullName>
    </submittedName>
</protein>
<keyword evidence="3 6" id="KW-0067">ATP-binding</keyword>
<dbReference type="SUPFAM" id="SSF53067">
    <property type="entry name" value="Actin-like ATPase domain"/>
    <property type="match status" value="2"/>
</dbReference>
<dbReference type="InterPro" id="IPR018181">
    <property type="entry name" value="Heat_shock_70_CS"/>
</dbReference>
<dbReference type="PROSITE" id="PS01036">
    <property type="entry name" value="HSP70_3"/>
    <property type="match status" value="1"/>
</dbReference>
<dbReference type="RefSeq" id="WP_073259596.1">
    <property type="nucleotide sequence ID" value="NZ_FRCS01000006.1"/>
</dbReference>
<dbReference type="Gene3D" id="3.90.640.10">
    <property type="entry name" value="Actin, Chain A, domain 4"/>
    <property type="match status" value="1"/>
</dbReference>
<proteinExistence type="inferred from homology"/>
<evidence type="ECO:0000256" key="2">
    <source>
        <dbReference type="ARBA" id="ARBA00022741"/>
    </source>
</evidence>
<keyword evidence="5" id="KW-0143">Chaperone</keyword>
<gene>
    <name evidence="9" type="ORF">SAMN05443668_106243</name>
</gene>
<sequence>MAYGLGIDYGTSHTVVVVEPQGGKPEPMLFDASLLLPSGVYAPDAGGLVVGTDAERGARIDPGRYEPNPKRHIDERELLLGTAEVPVAAAIGAVLARAAGEAQRTMGGPPTRVVLSHPAEWRTHRRAVLLEAAARAGLEEPELVPEPVAAAAHFTGVLGQRVDPGSTVVVYDFGGGTFDVNVLRRRPDQGWEVLATAGLDDVGGVDLDAALVAHVGAVAAARDADGWRRIDRPATATDRKYRRLLWADVRAAKEQLSRASSTLIPVPVLEIDVPVTREEFEALARPWLDRTVALTTSTLFGAGVSAKNLAGVFLVGGSSRIPLVGTLLHRALGVPPVALEQPELVVALGTLRVAAVQAGAPSPPTPAPRGPVPSVAGPVPSVASPASGAAAPVPNVAGADRGGASSARASAPPEVGMPTHPGMTHGGTAGPAPAGTSAHAVAAGGAEGRRARRLIPHPGLLAIVVLVLVAGAAQAIQIGLLSAHQLAADPEVYAHGLSLTGPMPFCALYAAIVATAARRWVWAGVTAASLIGLVLLRVLSKLEPGLTSWPWLGWAFHADRLESLTRPATGSFFALALAALPLLAFAVRGPRAPVTSPRLADARPARALLTLSALCVILTVGGVLSLAFRDRGARATFTFRLFRSAVERVESNYTEYTPTVPTVGLGNLASSWVTDWPAISFWSAGWMLGVGVAVVAMARSIAFAQLRWTAVVGATTALSLAVGAGLDAASTSTGSFPLAGLALMGTVLVVGPIAYAAQELWRTSRASSQESDGGPSQPADPHHAQHVAR</sequence>
<comment type="similarity">
    <text evidence="1 6">Belongs to the heat shock protein 70 family.</text>
</comment>
<keyword evidence="8" id="KW-0472">Membrane</keyword>
<dbReference type="Pfam" id="PF00012">
    <property type="entry name" value="HSP70"/>
    <property type="match status" value="1"/>
</dbReference>
<feature type="transmembrane region" description="Helical" evidence="8">
    <location>
        <begin position="608"/>
        <end position="628"/>
    </location>
</feature>
<evidence type="ECO:0000256" key="1">
    <source>
        <dbReference type="ARBA" id="ARBA00007381"/>
    </source>
</evidence>
<keyword evidence="2 6" id="KW-0547">Nucleotide-binding</keyword>
<keyword evidence="4" id="KW-0346">Stress response</keyword>
<feature type="transmembrane region" description="Helical" evidence="8">
    <location>
        <begin position="520"/>
        <end position="539"/>
    </location>
</feature>
<evidence type="ECO:0000256" key="8">
    <source>
        <dbReference type="SAM" id="Phobius"/>
    </source>
</evidence>
<dbReference type="InterPro" id="IPR043129">
    <property type="entry name" value="ATPase_NBD"/>
</dbReference>
<keyword evidence="8" id="KW-1133">Transmembrane helix</keyword>
<organism evidence="9 10">
    <name type="scientific">Cryptosporangium aurantiacum</name>
    <dbReference type="NCBI Taxonomy" id="134849"/>
    <lineage>
        <taxon>Bacteria</taxon>
        <taxon>Bacillati</taxon>
        <taxon>Actinomycetota</taxon>
        <taxon>Actinomycetes</taxon>
        <taxon>Cryptosporangiales</taxon>
        <taxon>Cryptosporangiaceae</taxon>
        <taxon>Cryptosporangium</taxon>
    </lineage>
</organism>
<dbReference type="AlphaFoldDB" id="A0A1M7R372"/>
<feature type="compositionally biased region" description="Pro residues" evidence="7">
    <location>
        <begin position="361"/>
        <end position="371"/>
    </location>
</feature>
<feature type="transmembrane region" description="Helical" evidence="8">
    <location>
        <begin position="708"/>
        <end position="726"/>
    </location>
</feature>
<feature type="transmembrane region" description="Helical" evidence="8">
    <location>
        <begin position="459"/>
        <end position="480"/>
    </location>
</feature>
<keyword evidence="10" id="KW-1185">Reference proteome</keyword>
<evidence type="ECO:0000313" key="10">
    <source>
        <dbReference type="Proteomes" id="UP000184440"/>
    </source>
</evidence>
<dbReference type="GO" id="GO:0140662">
    <property type="term" value="F:ATP-dependent protein folding chaperone"/>
    <property type="evidence" value="ECO:0007669"/>
    <property type="project" value="InterPro"/>
</dbReference>
<evidence type="ECO:0000313" key="9">
    <source>
        <dbReference type="EMBL" id="SHN39291.1"/>
    </source>
</evidence>